<sequence>MIGIPHLTALAALSLLPLMAAAAPAEAAQAAQVTATPNLNAAAAWWPDGTLEPPNPVDIWPASRVNPSGGERVGKFWSSQWPKGLSNALGARPPVYQTRTQTKLVVITPDVWMVQGVPEATPTPAEPGVALFAAAAAAAAAAAPTPAAAVDAADDNWAPIGYQHDNNNGVEPPARTRDPDSYQYQARDVVPVPSPTPAPSKVTKAATTFLTLVRH</sequence>
<keyword evidence="2" id="KW-0732">Signal</keyword>
<accession>A0AAE1CDZ0</accession>
<feature type="signal peptide" evidence="2">
    <location>
        <begin position="1"/>
        <end position="22"/>
    </location>
</feature>
<name>A0AAE1CDZ0_9PEZI</name>
<keyword evidence="4" id="KW-1185">Reference proteome</keyword>
<feature type="region of interest" description="Disordered" evidence="1">
    <location>
        <begin position="159"/>
        <end position="180"/>
    </location>
</feature>
<evidence type="ECO:0000313" key="4">
    <source>
        <dbReference type="Proteomes" id="UP001270362"/>
    </source>
</evidence>
<gene>
    <name evidence="3" type="ORF">B0T22DRAFT_491452</name>
</gene>
<dbReference type="Proteomes" id="UP001270362">
    <property type="component" value="Unassembled WGS sequence"/>
</dbReference>
<dbReference type="EMBL" id="JAULSO010000002">
    <property type="protein sequence ID" value="KAK3690154.1"/>
    <property type="molecule type" value="Genomic_DNA"/>
</dbReference>
<feature type="chain" id="PRO_5042093914" evidence="2">
    <location>
        <begin position="23"/>
        <end position="215"/>
    </location>
</feature>
<reference evidence="3" key="2">
    <citation type="submission" date="2023-06" db="EMBL/GenBank/DDBJ databases">
        <authorList>
            <consortium name="Lawrence Berkeley National Laboratory"/>
            <person name="Haridas S."/>
            <person name="Hensen N."/>
            <person name="Bonometti L."/>
            <person name="Westerberg I."/>
            <person name="Brannstrom I.O."/>
            <person name="Guillou S."/>
            <person name="Cros-Aarteil S."/>
            <person name="Calhoun S."/>
            <person name="Kuo A."/>
            <person name="Mondo S."/>
            <person name="Pangilinan J."/>
            <person name="Riley R."/>
            <person name="Labutti K."/>
            <person name="Andreopoulos B."/>
            <person name="Lipzen A."/>
            <person name="Chen C."/>
            <person name="Yanf M."/>
            <person name="Daum C."/>
            <person name="Ng V."/>
            <person name="Clum A."/>
            <person name="Steindorff A."/>
            <person name="Ohm R."/>
            <person name="Martin F."/>
            <person name="Silar P."/>
            <person name="Natvig D."/>
            <person name="Lalanne C."/>
            <person name="Gautier V."/>
            <person name="Ament-Velasquez S.L."/>
            <person name="Kruys A."/>
            <person name="Hutchinson M.I."/>
            <person name="Powell A.J."/>
            <person name="Barry K."/>
            <person name="Miller A.N."/>
            <person name="Grigoriev I.V."/>
            <person name="Debuchy R."/>
            <person name="Gladieux P."/>
            <person name="Thoren M.H."/>
            <person name="Johannesson H."/>
        </authorList>
    </citation>
    <scope>NUCLEOTIDE SEQUENCE</scope>
    <source>
        <strain evidence="3">CBS 314.62</strain>
    </source>
</reference>
<evidence type="ECO:0000256" key="2">
    <source>
        <dbReference type="SAM" id="SignalP"/>
    </source>
</evidence>
<organism evidence="3 4">
    <name type="scientific">Podospora appendiculata</name>
    <dbReference type="NCBI Taxonomy" id="314037"/>
    <lineage>
        <taxon>Eukaryota</taxon>
        <taxon>Fungi</taxon>
        <taxon>Dikarya</taxon>
        <taxon>Ascomycota</taxon>
        <taxon>Pezizomycotina</taxon>
        <taxon>Sordariomycetes</taxon>
        <taxon>Sordariomycetidae</taxon>
        <taxon>Sordariales</taxon>
        <taxon>Podosporaceae</taxon>
        <taxon>Podospora</taxon>
    </lineage>
</organism>
<protein>
    <submittedName>
        <fullName evidence="3">Uncharacterized protein</fullName>
    </submittedName>
</protein>
<comment type="caution">
    <text evidence="3">The sequence shown here is derived from an EMBL/GenBank/DDBJ whole genome shotgun (WGS) entry which is preliminary data.</text>
</comment>
<evidence type="ECO:0000256" key="1">
    <source>
        <dbReference type="SAM" id="MobiDB-lite"/>
    </source>
</evidence>
<evidence type="ECO:0000313" key="3">
    <source>
        <dbReference type="EMBL" id="KAK3690154.1"/>
    </source>
</evidence>
<reference evidence="3" key="1">
    <citation type="journal article" date="2023" name="Mol. Phylogenet. Evol.">
        <title>Genome-scale phylogeny and comparative genomics of the fungal order Sordariales.</title>
        <authorList>
            <person name="Hensen N."/>
            <person name="Bonometti L."/>
            <person name="Westerberg I."/>
            <person name="Brannstrom I.O."/>
            <person name="Guillou S."/>
            <person name="Cros-Aarteil S."/>
            <person name="Calhoun S."/>
            <person name="Haridas S."/>
            <person name="Kuo A."/>
            <person name="Mondo S."/>
            <person name="Pangilinan J."/>
            <person name="Riley R."/>
            <person name="LaButti K."/>
            <person name="Andreopoulos B."/>
            <person name="Lipzen A."/>
            <person name="Chen C."/>
            <person name="Yan M."/>
            <person name="Daum C."/>
            <person name="Ng V."/>
            <person name="Clum A."/>
            <person name="Steindorff A."/>
            <person name="Ohm R.A."/>
            <person name="Martin F."/>
            <person name="Silar P."/>
            <person name="Natvig D.O."/>
            <person name="Lalanne C."/>
            <person name="Gautier V."/>
            <person name="Ament-Velasquez S.L."/>
            <person name="Kruys A."/>
            <person name="Hutchinson M.I."/>
            <person name="Powell A.J."/>
            <person name="Barry K."/>
            <person name="Miller A.N."/>
            <person name="Grigoriev I.V."/>
            <person name="Debuchy R."/>
            <person name="Gladieux P."/>
            <person name="Hiltunen Thoren M."/>
            <person name="Johannesson H."/>
        </authorList>
    </citation>
    <scope>NUCLEOTIDE SEQUENCE</scope>
    <source>
        <strain evidence="3">CBS 314.62</strain>
    </source>
</reference>
<dbReference type="AlphaFoldDB" id="A0AAE1CDZ0"/>
<proteinExistence type="predicted"/>